<dbReference type="InterPro" id="IPR050509">
    <property type="entry name" value="CoA-transferase_III"/>
</dbReference>
<dbReference type="PANTHER" id="PTHR48228">
    <property type="entry name" value="SUCCINYL-COA--D-CITRAMALATE COA-TRANSFERASE"/>
    <property type="match status" value="1"/>
</dbReference>
<comment type="caution">
    <text evidence="1">The sequence shown here is derived from an EMBL/GenBank/DDBJ whole genome shotgun (WGS) entry which is preliminary data.</text>
</comment>
<accession>A0ABQ5Z1M7</accession>
<dbReference type="Pfam" id="PF02515">
    <property type="entry name" value="CoA_transf_3"/>
    <property type="match status" value="1"/>
</dbReference>
<name>A0ABQ5Z1M7_9SPHN</name>
<dbReference type="Gene3D" id="3.40.50.10540">
    <property type="entry name" value="Crotonobetainyl-coa:carnitine coa-transferase, domain 1"/>
    <property type="match status" value="1"/>
</dbReference>
<dbReference type="InterPro" id="IPR003673">
    <property type="entry name" value="CoA-Trfase_fam_III"/>
</dbReference>
<dbReference type="InterPro" id="IPR044855">
    <property type="entry name" value="CoA-Trfase_III_dom3_sf"/>
</dbReference>
<gene>
    <name evidence="1" type="ORF">GCM10007925_03740</name>
</gene>
<proteinExistence type="predicted"/>
<protein>
    <submittedName>
        <fullName evidence="1">Alpha-methylacyl-CoA racemase</fullName>
    </submittedName>
</protein>
<dbReference type="SUPFAM" id="SSF89796">
    <property type="entry name" value="CoA-transferase family III (CaiB/BaiF)"/>
    <property type="match status" value="1"/>
</dbReference>
<dbReference type="Gene3D" id="3.30.1540.10">
    <property type="entry name" value="formyl-coa transferase, domain 3"/>
    <property type="match status" value="1"/>
</dbReference>
<sequence>MIEFAGLGPTPFAGMMLADYGAEVLRIERAGAPPYLGSAAVQYLNRSRASIVLDLKDADGHEFANRLLGSADVLLEGYRPGVMERLGLGPETVCAAHPRLVYARMSGWGQNGPLARAAGHDINYLALSGALHAMGPGDAPPVPPLNLVGDFGGGGMLVVGGILAALVERAGSGRGQLVDAAMLDGAALLFTQIAGWQAGGLWTERRGDNLLDGGAYFYRCYDTADGKFMAVGALEENFHDAFLAGLGFNPCDFPDRLDRRHWDARADRIAARFRARSRAEWTDHFDRLDACVSPVLTLAEAAAHPANVERKVFAGLEPEPAPRFSRTPARRGAAPAAAGSGGLEALRDWAGDDRYWQTLIARGILHAD</sequence>
<dbReference type="PANTHER" id="PTHR48228:SF5">
    <property type="entry name" value="ALPHA-METHYLACYL-COA RACEMASE"/>
    <property type="match status" value="1"/>
</dbReference>
<organism evidence="1 2">
    <name type="scientific">Sphingomonas astaxanthinifaciens DSM 22298</name>
    <dbReference type="NCBI Taxonomy" id="1123267"/>
    <lineage>
        <taxon>Bacteria</taxon>
        <taxon>Pseudomonadati</taxon>
        <taxon>Pseudomonadota</taxon>
        <taxon>Alphaproteobacteria</taxon>
        <taxon>Sphingomonadales</taxon>
        <taxon>Sphingomonadaceae</taxon>
        <taxon>Sphingomonas</taxon>
    </lineage>
</organism>
<dbReference type="Proteomes" id="UP001156703">
    <property type="component" value="Unassembled WGS sequence"/>
</dbReference>
<dbReference type="EMBL" id="BSOO01000003">
    <property type="protein sequence ID" value="GLR46663.1"/>
    <property type="molecule type" value="Genomic_DNA"/>
</dbReference>
<evidence type="ECO:0000313" key="2">
    <source>
        <dbReference type="Proteomes" id="UP001156703"/>
    </source>
</evidence>
<keyword evidence="2" id="KW-1185">Reference proteome</keyword>
<reference evidence="2" key="1">
    <citation type="journal article" date="2019" name="Int. J. Syst. Evol. Microbiol.">
        <title>The Global Catalogue of Microorganisms (GCM) 10K type strain sequencing project: providing services to taxonomists for standard genome sequencing and annotation.</title>
        <authorList>
            <consortium name="The Broad Institute Genomics Platform"/>
            <consortium name="The Broad Institute Genome Sequencing Center for Infectious Disease"/>
            <person name="Wu L."/>
            <person name="Ma J."/>
        </authorList>
    </citation>
    <scope>NUCLEOTIDE SEQUENCE [LARGE SCALE GENOMIC DNA]</scope>
    <source>
        <strain evidence="2">NBRC 102146</strain>
    </source>
</reference>
<evidence type="ECO:0000313" key="1">
    <source>
        <dbReference type="EMBL" id="GLR46663.1"/>
    </source>
</evidence>
<dbReference type="InterPro" id="IPR023606">
    <property type="entry name" value="CoA-Trfase_III_dom_1_sf"/>
</dbReference>